<evidence type="ECO:0000256" key="1">
    <source>
        <dbReference type="ARBA" id="ARBA00000971"/>
    </source>
</evidence>
<protein>
    <recommendedName>
        <fullName evidence="2">peptidylprolyl isomerase</fullName>
        <ecNumber evidence="2">5.2.1.8</ecNumber>
    </recommendedName>
</protein>
<name>A0A6J6FY23_9ZZZZ</name>
<evidence type="ECO:0000256" key="3">
    <source>
        <dbReference type="ARBA" id="ARBA00023110"/>
    </source>
</evidence>
<keyword evidence="4" id="KW-0413">Isomerase</keyword>
<dbReference type="GO" id="GO:0003755">
    <property type="term" value="F:peptidyl-prolyl cis-trans isomerase activity"/>
    <property type="evidence" value="ECO:0007669"/>
    <property type="project" value="UniProtKB-KW"/>
</dbReference>
<accession>A0A6J6FY23</accession>
<evidence type="ECO:0000313" key="7">
    <source>
        <dbReference type="EMBL" id="CAB4589488.1"/>
    </source>
</evidence>
<dbReference type="EMBL" id="CAEZUI010000011">
    <property type="protein sequence ID" value="CAB4589488.1"/>
    <property type="molecule type" value="Genomic_DNA"/>
</dbReference>
<dbReference type="Pfam" id="PF00254">
    <property type="entry name" value="FKBP_C"/>
    <property type="match status" value="1"/>
</dbReference>
<dbReference type="PROSITE" id="PS50059">
    <property type="entry name" value="FKBP_PPIASE"/>
    <property type="match status" value="1"/>
</dbReference>
<organism evidence="7">
    <name type="scientific">freshwater metagenome</name>
    <dbReference type="NCBI Taxonomy" id="449393"/>
    <lineage>
        <taxon>unclassified sequences</taxon>
        <taxon>metagenomes</taxon>
        <taxon>ecological metagenomes</taxon>
    </lineage>
</organism>
<dbReference type="AlphaFoldDB" id="A0A6J6FY23"/>
<proteinExistence type="predicted"/>
<dbReference type="InterPro" id="IPR001179">
    <property type="entry name" value="PPIase_FKBP_dom"/>
</dbReference>
<comment type="catalytic activity">
    <reaction evidence="1">
        <text>[protein]-peptidylproline (omega=180) = [protein]-peptidylproline (omega=0)</text>
        <dbReference type="Rhea" id="RHEA:16237"/>
        <dbReference type="Rhea" id="RHEA-COMP:10747"/>
        <dbReference type="Rhea" id="RHEA-COMP:10748"/>
        <dbReference type="ChEBI" id="CHEBI:83833"/>
        <dbReference type="ChEBI" id="CHEBI:83834"/>
        <dbReference type="EC" id="5.2.1.8"/>
    </reaction>
</comment>
<evidence type="ECO:0000256" key="2">
    <source>
        <dbReference type="ARBA" id="ARBA00013194"/>
    </source>
</evidence>
<feature type="domain" description="PPIase FKBP-type" evidence="5">
    <location>
        <begin position="86"/>
        <end position="171"/>
    </location>
</feature>
<reference evidence="7" key="1">
    <citation type="submission" date="2020-05" db="EMBL/GenBank/DDBJ databases">
        <authorList>
            <person name="Chiriac C."/>
            <person name="Salcher M."/>
            <person name="Ghai R."/>
            <person name="Kavagutti S V."/>
        </authorList>
    </citation>
    <scope>NUCLEOTIDE SEQUENCE</scope>
</reference>
<dbReference type="Gene3D" id="3.10.50.40">
    <property type="match status" value="1"/>
</dbReference>
<dbReference type="EC" id="5.2.1.8" evidence="2"/>
<evidence type="ECO:0000256" key="4">
    <source>
        <dbReference type="ARBA" id="ARBA00023235"/>
    </source>
</evidence>
<sequence length="171" mass="17063">MKPRYIVLITIASLIAMVGASILGVQLMSNSTPTAPSASGASTPGLPTVSAVAGEAPTISAPTGAAPSELTTADVIVGTGAEVLPTSTLTVHYTLMAWSTGKIIESSWGGQPAVFPLANVVEGWQKGLPGAKVGGRRLLVLPPEMGYGAAGSGPIGPNETLIFAVDILGVS</sequence>
<evidence type="ECO:0000259" key="5">
    <source>
        <dbReference type="PROSITE" id="PS50059"/>
    </source>
</evidence>
<dbReference type="EMBL" id="CAESAK010000067">
    <property type="protein sequence ID" value="CAB4336992.1"/>
    <property type="molecule type" value="Genomic_DNA"/>
</dbReference>
<dbReference type="SUPFAM" id="SSF54534">
    <property type="entry name" value="FKBP-like"/>
    <property type="match status" value="1"/>
</dbReference>
<dbReference type="InterPro" id="IPR046357">
    <property type="entry name" value="PPIase_dom_sf"/>
</dbReference>
<keyword evidence="3" id="KW-0697">Rotamase</keyword>
<evidence type="ECO:0000313" key="6">
    <source>
        <dbReference type="EMBL" id="CAB4336992.1"/>
    </source>
</evidence>
<dbReference type="PANTHER" id="PTHR43811:SF23">
    <property type="entry name" value="FKBP-TYPE 22 KDA PEPTIDYL-PROLYL CIS-TRANS ISOMERASE"/>
    <property type="match status" value="1"/>
</dbReference>
<gene>
    <name evidence="7" type="ORF">UFOPK1807_00188</name>
    <name evidence="6" type="ORF">UFOPK3775_00620</name>
</gene>
<dbReference type="PANTHER" id="PTHR43811">
    <property type="entry name" value="FKBP-TYPE PEPTIDYL-PROLYL CIS-TRANS ISOMERASE FKPA"/>
    <property type="match status" value="1"/>
</dbReference>